<evidence type="ECO:0000313" key="2">
    <source>
        <dbReference type="EMBL" id="CAF4468776.1"/>
    </source>
</evidence>
<gene>
    <name evidence="2" type="ORF">TMI583_LOCUS46596</name>
</gene>
<dbReference type="EMBL" id="CAJOBA010087203">
    <property type="protein sequence ID" value="CAF4468776.1"/>
    <property type="molecule type" value="Genomic_DNA"/>
</dbReference>
<keyword evidence="1" id="KW-1133">Transmembrane helix</keyword>
<sequence length="227" mass="26295">MGIPDAYVNWIYAWLVNRRAVIEIASTRSRWFKIARGGPQGSSFTATLFITYHADMEHFIPAAMSSLFADDLAAVLAGQIGIKFRLQCIDVERRLKSCFKELEYYSQLTVQPLNYVKTKCMYTARAINYPNPLPDITGDNTQIEWVKLFKYLGYWISTKLGWGYTINQAKRRIRQQVAMVNSIKFSGTTSVELRRTLFSTFVMPYFTGLFAIYPLFTNRQREDLSHF</sequence>
<feature type="non-terminal residue" evidence="2">
    <location>
        <position position="227"/>
    </location>
</feature>
<keyword evidence="1" id="KW-0812">Transmembrane</keyword>
<reference evidence="2" key="1">
    <citation type="submission" date="2021-02" db="EMBL/GenBank/DDBJ databases">
        <authorList>
            <person name="Nowell W R."/>
        </authorList>
    </citation>
    <scope>NUCLEOTIDE SEQUENCE</scope>
</reference>
<protein>
    <recommendedName>
        <fullName evidence="4">Reverse transcriptase domain-containing protein</fullName>
    </recommendedName>
</protein>
<evidence type="ECO:0000256" key="1">
    <source>
        <dbReference type="SAM" id="Phobius"/>
    </source>
</evidence>
<dbReference type="Proteomes" id="UP000682733">
    <property type="component" value="Unassembled WGS sequence"/>
</dbReference>
<name>A0A8S2WY40_9BILA</name>
<comment type="caution">
    <text evidence="2">The sequence shown here is derived from an EMBL/GenBank/DDBJ whole genome shotgun (WGS) entry which is preliminary data.</text>
</comment>
<evidence type="ECO:0000313" key="3">
    <source>
        <dbReference type="Proteomes" id="UP000682733"/>
    </source>
</evidence>
<keyword evidence="1" id="KW-0472">Membrane</keyword>
<proteinExistence type="predicted"/>
<feature type="transmembrane region" description="Helical" evidence="1">
    <location>
        <begin position="197"/>
        <end position="216"/>
    </location>
</feature>
<dbReference type="AlphaFoldDB" id="A0A8S2WY40"/>
<accession>A0A8S2WY40</accession>
<evidence type="ECO:0008006" key="4">
    <source>
        <dbReference type="Google" id="ProtNLM"/>
    </source>
</evidence>
<organism evidence="2 3">
    <name type="scientific">Didymodactylos carnosus</name>
    <dbReference type="NCBI Taxonomy" id="1234261"/>
    <lineage>
        <taxon>Eukaryota</taxon>
        <taxon>Metazoa</taxon>
        <taxon>Spiralia</taxon>
        <taxon>Gnathifera</taxon>
        <taxon>Rotifera</taxon>
        <taxon>Eurotatoria</taxon>
        <taxon>Bdelloidea</taxon>
        <taxon>Philodinida</taxon>
        <taxon>Philodinidae</taxon>
        <taxon>Didymodactylos</taxon>
    </lineage>
</organism>